<sequence length="338" mass="38049">MERLVDLHVHLDGSLSLETVKELAARQGIEIQNDDILIKKLQVSKDCRDLNEYLTKFEYPLMLLQTIDSIEYAVYSLMKRQSEQNLLYSEIRFAPQLHTKKGLSQEEVVTASLKGRQKYFDELRQKENIKEGDIPSFYSNIILCCMRGNSNERENEETIRIAAEFLSDSDGVVAVDLAGAEALFPTSDYEKLFAHARAEGIPFTIHAGEAAGPESIRQAVDYGTARIGHGVNCIHDKNLMNIIAEKGITLELCPTSNLNTKIVNDIKDYPIDKIINNKIKVTINTDNMTVSGTDEASEMKLICDTFGYDGNMRRIFVDNAIDAAFLSNEMKEKLRGNL</sequence>
<dbReference type="EC" id="3.5.4.4" evidence="3"/>
<dbReference type="GO" id="GO:0016787">
    <property type="term" value="F:hydrolase activity"/>
    <property type="evidence" value="ECO:0007669"/>
    <property type="project" value="UniProtKB-KW"/>
</dbReference>
<keyword evidence="5 8" id="KW-0378">Hydrolase</keyword>
<feature type="domain" description="Adenosine deaminase" evidence="7">
    <location>
        <begin position="5"/>
        <end position="335"/>
    </location>
</feature>
<reference evidence="8 9" key="1">
    <citation type="submission" date="2020-08" db="EMBL/GenBank/DDBJ databases">
        <title>Genome public.</title>
        <authorList>
            <person name="Liu C."/>
            <person name="Sun Q."/>
        </authorList>
    </citation>
    <scope>NUCLEOTIDE SEQUENCE [LARGE SCALE GENOMIC DNA]</scope>
    <source>
        <strain evidence="8 9">NSJ-43</strain>
    </source>
</reference>
<protein>
    <recommendedName>
        <fullName evidence="3">adenosine deaminase</fullName>
        <ecNumber evidence="3">3.5.4.4</ecNumber>
    </recommendedName>
</protein>
<comment type="similarity">
    <text evidence="2">Belongs to the metallo-dependent hydrolases superfamily. Adenosine and AMP deaminases family.</text>
</comment>
<evidence type="ECO:0000313" key="9">
    <source>
        <dbReference type="Proteomes" id="UP000628463"/>
    </source>
</evidence>
<evidence type="ECO:0000313" key="8">
    <source>
        <dbReference type="EMBL" id="MBC5680739.1"/>
    </source>
</evidence>
<evidence type="ECO:0000256" key="6">
    <source>
        <dbReference type="ARBA" id="ARBA00022833"/>
    </source>
</evidence>
<dbReference type="InterPro" id="IPR001365">
    <property type="entry name" value="A_deaminase_dom"/>
</dbReference>
<name>A0ABR7FZX4_9FIRM</name>
<organism evidence="8 9">
    <name type="scientific">Lachnospira hominis</name>
    <name type="common">ex Liu et al. 2021</name>
    <dbReference type="NCBI Taxonomy" id="2763051"/>
    <lineage>
        <taxon>Bacteria</taxon>
        <taxon>Bacillati</taxon>
        <taxon>Bacillota</taxon>
        <taxon>Clostridia</taxon>
        <taxon>Lachnospirales</taxon>
        <taxon>Lachnospiraceae</taxon>
        <taxon>Lachnospira</taxon>
    </lineage>
</organism>
<keyword evidence="6" id="KW-0862">Zinc</keyword>
<dbReference type="EMBL" id="JACOPD010000004">
    <property type="protein sequence ID" value="MBC5680739.1"/>
    <property type="molecule type" value="Genomic_DNA"/>
</dbReference>
<dbReference type="Gene3D" id="3.20.20.140">
    <property type="entry name" value="Metal-dependent hydrolases"/>
    <property type="match status" value="1"/>
</dbReference>
<dbReference type="PANTHER" id="PTHR11409">
    <property type="entry name" value="ADENOSINE DEAMINASE"/>
    <property type="match status" value="1"/>
</dbReference>
<comment type="cofactor">
    <cofactor evidence="1">
        <name>Zn(2+)</name>
        <dbReference type="ChEBI" id="CHEBI:29105"/>
    </cofactor>
</comment>
<dbReference type="PANTHER" id="PTHR11409:SF43">
    <property type="entry name" value="ADENOSINE DEAMINASE"/>
    <property type="match status" value="1"/>
</dbReference>
<dbReference type="InterPro" id="IPR032466">
    <property type="entry name" value="Metal_Hydrolase"/>
</dbReference>
<gene>
    <name evidence="8" type="primary">add</name>
    <name evidence="8" type="ORF">H8S01_07180</name>
</gene>
<evidence type="ECO:0000256" key="4">
    <source>
        <dbReference type="ARBA" id="ARBA00022723"/>
    </source>
</evidence>
<dbReference type="NCBIfam" id="TIGR01430">
    <property type="entry name" value="aden_deam"/>
    <property type="match status" value="1"/>
</dbReference>
<dbReference type="InterPro" id="IPR006330">
    <property type="entry name" value="Ado/ade_deaminase"/>
</dbReference>
<dbReference type="Pfam" id="PF00962">
    <property type="entry name" value="A_deaminase"/>
    <property type="match status" value="1"/>
</dbReference>
<dbReference type="Proteomes" id="UP000628463">
    <property type="component" value="Unassembled WGS sequence"/>
</dbReference>
<dbReference type="RefSeq" id="WP_186836710.1">
    <property type="nucleotide sequence ID" value="NZ_JACOPD010000004.1"/>
</dbReference>
<dbReference type="SUPFAM" id="SSF51556">
    <property type="entry name" value="Metallo-dependent hydrolases"/>
    <property type="match status" value="1"/>
</dbReference>
<proteinExistence type="inferred from homology"/>
<keyword evidence="4" id="KW-0479">Metal-binding</keyword>
<evidence type="ECO:0000256" key="3">
    <source>
        <dbReference type="ARBA" id="ARBA00012784"/>
    </source>
</evidence>
<evidence type="ECO:0000256" key="1">
    <source>
        <dbReference type="ARBA" id="ARBA00001947"/>
    </source>
</evidence>
<keyword evidence="9" id="KW-1185">Reference proteome</keyword>
<evidence type="ECO:0000259" key="7">
    <source>
        <dbReference type="Pfam" id="PF00962"/>
    </source>
</evidence>
<evidence type="ECO:0000256" key="2">
    <source>
        <dbReference type="ARBA" id="ARBA00006676"/>
    </source>
</evidence>
<evidence type="ECO:0000256" key="5">
    <source>
        <dbReference type="ARBA" id="ARBA00022801"/>
    </source>
</evidence>
<accession>A0ABR7FZX4</accession>
<comment type="caution">
    <text evidence="8">The sequence shown here is derived from an EMBL/GenBank/DDBJ whole genome shotgun (WGS) entry which is preliminary data.</text>
</comment>